<protein>
    <submittedName>
        <fullName evidence="2">Uncharacterized protein</fullName>
    </submittedName>
</protein>
<dbReference type="AlphaFoldDB" id="A0A9R0I2Q4"/>
<gene>
    <name evidence="2" type="primary">LOC110781820</name>
</gene>
<reference evidence="2" key="2">
    <citation type="submission" date="2025-08" db="UniProtKB">
        <authorList>
            <consortium name="RefSeq"/>
        </authorList>
    </citation>
    <scope>IDENTIFICATION</scope>
    <source>
        <tissue evidence="2">Leaf</tissue>
    </source>
</reference>
<name>A0A9R0I2Q4_SPIOL</name>
<dbReference type="KEGG" id="soe:110781820"/>
<evidence type="ECO:0000313" key="1">
    <source>
        <dbReference type="Proteomes" id="UP000813463"/>
    </source>
</evidence>
<proteinExistence type="predicted"/>
<reference evidence="1" key="1">
    <citation type="journal article" date="2021" name="Nat. Commun.">
        <title>Genomic analyses provide insights into spinach domestication and the genetic basis of agronomic traits.</title>
        <authorList>
            <person name="Cai X."/>
            <person name="Sun X."/>
            <person name="Xu C."/>
            <person name="Sun H."/>
            <person name="Wang X."/>
            <person name="Ge C."/>
            <person name="Zhang Z."/>
            <person name="Wang Q."/>
            <person name="Fei Z."/>
            <person name="Jiao C."/>
            <person name="Wang Q."/>
        </authorList>
    </citation>
    <scope>NUCLEOTIDE SEQUENCE [LARGE SCALE GENOMIC DNA]</scope>
    <source>
        <strain evidence="1">cv. Varoflay</strain>
    </source>
</reference>
<accession>A0A9R0I2Q4</accession>
<keyword evidence="1" id="KW-1185">Reference proteome</keyword>
<evidence type="ECO:0000313" key="2">
    <source>
        <dbReference type="RefSeq" id="XP_021841561.1"/>
    </source>
</evidence>
<dbReference type="Proteomes" id="UP000813463">
    <property type="component" value="Chromosome 4"/>
</dbReference>
<dbReference type="RefSeq" id="XP_021841561.1">
    <property type="nucleotide sequence ID" value="XM_021985869.2"/>
</dbReference>
<organism evidence="1 2">
    <name type="scientific">Spinacia oleracea</name>
    <name type="common">Spinach</name>
    <dbReference type="NCBI Taxonomy" id="3562"/>
    <lineage>
        <taxon>Eukaryota</taxon>
        <taxon>Viridiplantae</taxon>
        <taxon>Streptophyta</taxon>
        <taxon>Embryophyta</taxon>
        <taxon>Tracheophyta</taxon>
        <taxon>Spermatophyta</taxon>
        <taxon>Magnoliopsida</taxon>
        <taxon>eudicotyledons</taxon>
        <taxon>Gunneridae</taxon>
        <taxon>Pentapetalae</taxon>
        <taxon>Caryophyllales</taxon>
        <taxon>Chenopodiaceae</taxon>
        <taxon>Chenopodioideae</taxon>
        <taxon>Anserineae</taxon>
        <taxon>Spinacia</taxon>
    </lineage>
</organism>
<sequence length="125" mass="14466">MASPIPENHYGFEQNRIRKRVDYDWVPSYCQKFEQVGHDCDKIKVVEKRATTKKWVPKVLVQPTAPANPQIVPRQSVTTGWFVPRRTISRHKSGSHVAAPIRLVICMVFCLWMNQLRSGRNSSTF</sequence>
<dbReference type="GeneID" id="110781820"/>